<proteinExistence type="predicted"/>
<sequence length="187" mass="20206">MKKAICDCDMRHIQRQSLSRAGRTSNKQAAKIWGHRRARLECRSPMAMHCGAARRKTSPSHGNCTSDSVGNVLIRMPTGLNDVTLPACHQRGDALMRLRRQSEPLVALDLPARQPDCLAQQPQLPGKPRTGLAQQQMKTQADTLPPGQPGILGSGNQTSGMLAIQFSFPPASALQDTFSTPCGRGTA</sequence>
<accession>A0A1J5QXP3</accession>
<gene>
    <name evidence="2" type="ORF">GALL_375860</name>
</gene>
<evidence type="ECO:0000256" key="1">
    <source>
        <dbReference type="SAM" id="MobiDB-lite"/>
    </source>
</evidence>
<dbReference type="AlphaFoldDB" id="A0A1J5QXP3"/>
<feature type="region of interest" description="Disordered" evidence="1">
    <location>
        <begin position="121"/>
        <end position="154"/>
    </location>
</feature>
<feature type="compositionally biased region" description="Polar residues" evidence="1">
    <location>
        <begin position="132"/>
        <end position="142"/>
    </location>
</feature>
<evidence type="ECO:0000313" key="2">
    <source>
        <dbReference type="EMBL" id="OIQ80653.1"/>
    </source>
</evidence>
<reference evidence="2" key="1">
    <citation type="submission" date="2016-10" db="EMBL/GenBank/DDBJ databases">
        <title>Sequence of Gallionella enrichment culture.</title>
        <authorList>
            <person name="Poehlein A."/>
            <person name="Muehling M."/>
            <person name="Daniel R."/>
        </authorList>
    </citation>
    <scope>NUCLEOTIDE SEQUENCE</scope>
</reference>
<dbReference type="EMBL" id="MLJW01001031">
    <property type="protein sequence ID" value="OIQ80653.1"/>
    <property type="molecule type" value="Genomic_DNA"/>
</dbReference>
<comment type="caution">
    <text evidence="2">The sequence shown here is derived from an EMBL/GenBank/DDBJ whole genome shotgun (WGS) entry which is preliminary data.</text>
</comment>
<name>A0A1J5QXP3_9ZZZZ</name>
<organism evidence="2">
    <name type="scientific">mine drainage metagenome</name>
    <dbReference type="NCBI Taxonomy" id="410659"/>
    <lineage>
        <taxon>unclassified sequences</taxon>
        <taxon>metagenomes</taxon>
        <taxon>ecological metagenomes</taxon>
    </lineage>
</organism>
<protein>
    <submittedName>
        <fullName evidence="2">Uncharacterized protein</fullName>
    </submittedName>
</protein>